<gene>
    <name evidence="18" type="primary">mtgA_9</name>
    <name evidence="18" type="ORF">SDC9_21710</name>
</gene>
<evidence type="ECO:0000256" key="2">
    <source>
        <dbReference type="ARBA" id="ARBA00022475"/>
    </source>
</evidence>
<comment type="caution">
    <text evidence="18">The sequence shown here is derived from an EMBL/GenBank/DDBJ whole genome shotgun (WGS) entry which is preliminary data.</text>
</comment>
<dbReference type="EMBL" id="VSSQ01000092">
    <property type="protein sequence ID" value="MPL75872.1"/>
    <property type="molecule type" value="Genomic_DNA"/>
</dbReference>
<accession>A0A644UAM5</accession>
<dbReference type="GO" id="GO:0071555">
    <property type="term" value="P:cell wall organization"/>
    <property type="evidence" value="ECO:0007669"/>
    <property type="project" value="UniProtKB-KW"/>
</dbReference>
<keyword evidence="11" id="KW-0511">Multifunctional enzyme</keyword>
<dbReference type="GO" id="GO:0005886">
    <property type="term" value="C:plasma membrane"/>
    <property type="evidence" value="ECO:0007669"/>
    <property type="project" value="UniProtKB-SubCell"/>
</dbReference>
<keyword evidence="15" id="KW-1133">Transmembrane helix</keyword>
<organism evidence="18">
    <name type="scientific">bioreactor metagenome</name>
    <dbReference type="NCBI Taxonomy" id="1076179"/>
    <lineage>
        <taxon>unclassified sequences</taxon>
        <taxon>metagenomes</taxon>
        <taxon>ecological metagenomes</taxon>
    </lineage>
</organism>
<evidence type="ECO:0000313" key="18">
    <source>
        <dbReference type="EMBL" id="MPL75872.1"/>
    </source>
</evidence>
<proteinExistence type="predicted"/>
<keyword evidence="7" id="KW-0378">Hydrolase</keyword>
<reference evidence="18" key="1">
    <citation type="submission" date="2019-08" db="EMBL/GenBank/DDBJ databases">
        <authorList>
            <person name="Kucharzyk K."/>
            <person name="Murdoch R.W."/>
            <person name="Higgins S."/>
            <person name="Loffler F."/>
        </authorList>
    </citation>
    <scope>NUCLEOTIDE SEQUENCE</scope>
</reference>
<dbReference type="Gene3D" id="3.40.710.10">
    <property type="entry name" value="DD-peptidase/beta-lactamase superfamily"/>
    <property type="match status" value="1"/>
</dbReference>
<dbReference type="PANTHER" id="PTHR32282:SF11">
    <property type="entry name" value="PENICILLIN-BINDING PROTEIN 1B"/>
    <property type="match status" value="1"/>
</dbReference>
<evidence type="ECO:0000256" key="14">
    <source>
        <dbReference type="ARBA" id="ARBA00049902"/>
    </source>
</evidence>
<evidence type="ECO:0000256" key="3">
    <source>
        <dbReference type="ARBA" id="ARBA00022645"/>
    </source>
</evidence>
<dbReference type="Pfam" id="PF00912">
    <property type="entry name" value="Transgly"/>
    <property type="match status" value="1"/>
</dbReference>
<feature type="transmembrane region" description="Helical" evidence="15">
    <location>
        <begin position="70"/>
        <end position="93"/>
    </location>
</feature>
<keyword evidence="3" id="KW-0121">Carboxypeptidase</keyword>
<evidence type="ECO:0000256" key="15">
    <source>
        <dbReference type="SAM" id="Phobius"/>
    </source>
</evidence>
<keyword evidence="8" id="KW-0133">Cell shape</keyword>
<evidence type="ECO:0000256" key="5">
    <source>
        <dbReference type="ARBA" id="ARBA00022676"/>
    </source>
</evidence>
<protein>
    <recommendedName>
        <fullName evidence="13">peptidoglycan glycosyltransferase</fullName>
        <ecNumber evidence="13">2.4.99.28</ecNumber>
    </recommendedName>
</protein>
<dbReference type="FunFam" id="1.10.3810.10:FF:000001">
    <property type="entry name" value="Penicillin-binding protein 1A"/>
    <property type="match status" value="1"/>
</dbReference>
<keyword evidence="2" id="KW-1003">Cell membrane</keyword>
<dbReference type="InterPro" id="IPR023346">
    <property type="entry name" value="Lysozyme-like_dom_sf"/>
</dbReference>
<dbReference type="InterPro" id="IPR036950">
    <property type="entry name" value="PBP_transglycosylase"/>
</dbReference>
<keyword evidence="10 15" id="KW-0472">Membrane</keyword>
<evidence type="ECO:0000256" key="6">
    <source>
        <dbReference type="ARBA" id="ARBA00022679"/>
    </source>
</evidence>
<keyword evidence="4" id="KW-0645">Protease</keyword>
<evidence type="ECO:0000256" key="4">
    <source>
        <dbReference type="ARBA" id="ARBA00022670"/>
    </source>
</evidence>
<dbReference type="AlphaFoldDB" id="A0A644UAM5"/>
<evidence type="ECO:0000256" key="9">
    <source>
        <dbReference type="ARBA" id="ARBA00022984"/>
    </source>
</evidence>
<name>A0A644UAM5_9ZZZZ</name>
<dbReference type="GO" id="GO:0008955">
    <property type="term" value="F:peptidoglycan glycosyltransferase activity"/>
    <property type="evidence" value="ECO:0007669"/>
    <property type="project" value="UniProtKB-EC"/>
</dbReference>
<dbReference type="GO" id="GO:0004180">
    <property type="term" value="F:carboxypeptidase activity"/>
    <property type="evidence" value="ECO:0007669"/>
    <property type="project" value="UniProtKB-KW"/>
</dbReference>
<evidence type="ECO:0000256" key="11">
    <source>
        <dbReference type="ARBA" id="ARBA00023268"/>
    </source>
</evidence>
<keyword evidence="15" id="KW-0812">Transmembrane</keyword>
<dbReference type="GO" id="GO:0006508">
    <property type="term" value="P:proteolysis"/>
    <property type="evidence" value="ECO:0007669"/>
    <property type="project" value="UniProtKB-KW"/>
</dbReference>
<feature type="domain" description="Penicillin-binding protein transpeptidase" evidence="16">
    <location>
        <begin position="387"/>
        <end position="676"/>
    </location>
</feature>
<comment type="catalytic activity">
    <reaction evidence="14">
        <text>[GlcNAc-(1-&gt;4)-Mur2Ac(oyl-L-Ala-gamma-D-Glu-L-Lys-D-Ala-D-Ala)](n)-di-trans,octa-cis-undecaprenyl diphosphate + beta-D-GlcNAc-(1-&gt;4)-Mur2Ac(oyl-L-Ala-gamma-D-Glu-L-Lys-D-Ala-D-Ala)-di-trans,octa-cis-undecaprenyl diphosphate = [GlcNAc-(1-&gt;4)-Mur2Ac(oyl-L-Ala-gamma-D-Glu-L-Lys-D-Ala-D-Ala)](n+1)-di-trans,octa-cis-undecaprenyl diphosphate + di-trans,octa-cis-undecaprenyl diphosphate + H(+)</text>
        <dbReference type="Rhea" id="RHEA:23708"/>
        <dbReference type="Rhea" id="RHEA-COMP:9602"/>
        <dbReference type="Rhea" id="RHEA-COMP:9603"/>
        <dbReference type="ChEBI" id="CHEBI:15378"/>
        <dbReference type="ChEBI" id="CHEBI:58405"/>
        <dbReference type="ChEBI" id="CHEBI:60033"/>
        <dbReference type="ChEBI" id="CHEBI:78435"/>
        <dbReference type="EC" id="2.4.99.28"/>
    </reaction>
</comment>
<dbReference type="Gene3D" id="1.10.3810.10">
    <property type="entry name" value="Biosynthetic peptidoglycan transglycosylase-like"/>
    <property type="match status" value="1"/>
</dbReference>
<dbReference type="NCBIfam" id="TIGR02074">
    <property type="entry name" value="PBP_1a_fam"/>
    <property type="match status" value="1"/>
</dbReference>
<evidence type="ECO:0000256" key="10">
    <source>
        <dbReference type="ARBA" id="ARBA00023136"/>
    </source>
</evidence>
<evidence type="ECO:0000256" key="7">
    <source>
        <dbReference type="ARBA" id="ARBA00022801"/>
    </source>
</evidence>
<dbReference type="InterPro" id="IPR001460">
    <property type="entry name" value="PCN-bd_Tpept"/>
</dbReference>
<dbReference type="EC" id="2.4.99.28" evidence="13"/>
<dbReference type="GO" id="GO:0008360">
    <property type="term" value="P:regulation of cell shape"/>
    <property type="evidence" value="ECO:0007669"/>
    <property type="project" value="UniProtKB-KW"/>
</dbReference>
<dbReference type="PANTHER" id="PTHR32282">
    <property type="entry name" value="BINDING PROTEIN TRANSPEPTIDASE, PUTATIVE-RELATED"/>
    <property type="match status" value="1"/>
</dbReference>
<dbReference type="InterPro" id="IPR050396">
    <property type="entry name" value="Glycosyltr_51/Transpeptidase"/>
</dbReference>
<keyword evidence="6 18" id="KW-0808">Transferase</keyword>
<evidence type="ECO:0000256" key="8">
    <source>
        <dbReference type="ARBA" id="ARBA00022960"/>
    </source>
</evidence>
<evidence type="ECO:0000256" key="12">
    <source>
        <dbReference type="ARBA" id="ARBA00023316"/>
    </source>
</evidence>
<dbReference type="GO" id="GO:0009252">
    <property type="term" value="P:peptidoglycan biosynthetic process"/>
    <property type="evidence" value="ECO:0007669"/>
    <property type="project" value="UniProtKB-KW"/>
</dbReference>
<evidence type="ECO:0000259" key="16">
    <source>
        <dbReference type="Pfam" id="PF00905"/>
    </source>
</evidence>
<comment type="subcellular location">
    <subcellularLocation>
        <location evidence="1">Cell membrane</location>
    </subcellularLocation>
</comment>
<evidence type="ECO:0000256" key="13">
    <source>
        <dbReference type="ARBA" id="ARBA00044770"/>
    </source>
</evidence>
<keyword evidence="12" id="KW-0961">Cell wall biogenesis/degradation</keyword>
<dbReference type="InterPro" id="IPR001264">
    <property type="entry name" value="Glyco_trans_51"/>
</dbReference>
<sequence>MIIFDLCDKIYLLNNRLLSSMKNYKSTKNYVREEEDTSLFSEEDPFSFSRKKKKKINTNSKKRKKMIHRWVKNLFFIFISLLLIGITAIAIYISTVNIPDFSNFANRKIDNSTQIYDKTGKILLYDVHGEVKRTQVSSAEISKFSKDATVAIEDKYFYEHKGVRPTSIIRAMIANLKAGSFVQGGSTIDQQVIKNALLTREKSIIRKITEWAMAIKLDSQVSKDDILTIYLNDAAFGGTIYGIQTASKFFFNKDAKDITLAEAAYLAALPNAPSYYSPYGTHIDELEERKNLILKLMLEQEKINEQQYNEAKSEKVIWQKNSENGKAMHFVFYVRDYLEKKYGKDVVDKGGLKVVTTLDYELQSQGETIVNKYALENAQKYHATNAALVAIDPRTGQILTMVGSRDYFEVDAIPGNFNVATAPRQPGSAFKPIVYATAFMEGYTPETVLFDVPTQFSTTCSYDGTPLPGYSANSCYTPSNYDGSFRGPVTMREALAQSLNIPAVKALYLVGVKNAISTAQKLGITSLNTNGDYGLSLVLGSGETSLLQLTNAYGVFANGGIYNPPAFILSITDLDGNVLEEYKQNNASVIPSFVASYINSVLSDNNARAPLYGYSSGLYFPGKAVAAKTGTTNEYRDTWTIGYSPSVVVGVWAGNNDNSRINKGMSGMVAVPMWNEFMRYAVKDETASSFKDGYQPADLAIKNTNPPTKGLYCYTENGLNYSYSILNQNDSQYELWKIPSDLWMQSTFCPFTNTMNGTSTDPNSSSTEIVILVQDPNNPTVPPVIIPTTTLQTN</sequence>
<dbReference type="InterPro" id="IPR012338">
    <property type="entry name" value="Beta-lactam/transpept-like"/>
</dbReference>
<dbReference type="GO" id="GO:0008658">
    <property type="term" value="F:penicillin binding"/>
    <property type="evidence" value="ECO:0007669"/>
    <property type="project" value="InterPro"/>
</dbReference>
<evidence type="ECO:0000259" key="17">
    <source>
        <dbReference type="Pfam" id="PF00912"/>
    </source>
</evidence>
<dbReference type="Pfam" id="PF00905">
    <property type="entry name" value="Transpeptidase"/>
    <property type="match status" value="1"/>
</dbReference>
<keyword evidence="5 18" id="KW-0328">Glycosyltransferase</keyword>
<dbReference type="SUPFAM" id="SSF56601">
    <property type="entry name" value="beta-lactamase/transpeptidase-like"/>
    <property type="match status" value="1"/>
</dbReference>
<evidence type="ECO:0000256" key="1">
    <source>
        <dbReference type="ARBA" id="ARBA00004236"/>
    </source>
</evidence>
<dbReference type="GO" id="GO:0030288">
    <property type="term" value="C:outer membrane-bounded periplasmic space"/>
    <property type="evidence" value="ECO:0007669"/>
    <property type="project" value="TreeGrafter"/>
</dbReference>
<dbReference type="SUPFAM" id="SSF53955">
    <property type="entry name" value="Lysozyme-like"/>
    <property type="match status" value="1"/>
</dbReference>
<keyword evidence="9" id="KW-0573">Peptidoglycan synthesis</keyword>
<feature type="domain" description="Glycosyl transferase family 51" evidence="17">
    <location>
        <begin position="129"/>
        <end position="297"/>
    </location>
</feature>